<keyword evidence="1" id="KW-0646">Protease inhibitor</keyword>
<dbReference type="Pfam" id="PF07648">
    <property type="entry name" value="Kazal_2"/>
    <property type="match status" value="5"/>
</dbReference>
<dbReference type="GO" id="GO:0030154">
    <property type="term" value="P:cell differentiation"/>
    <property type="evidence" value="ECO:0000318"/>
    <property type="project" value="GO_Central"/>
</dbReference>
<feature type="domain" description="Kazal-like" evidence="4">
    <location>
        <begin position="360"/>
        <end position="401"/>
    </location>
</feature>
<keyword evidence="3" id="KW-1015">Disulfide bond</keyword>
<dbReference type="CDD" id="cd00104">
    <property type="entry name" value="KAZAL_FS"/>
    <property type="match status" value="7"/>
</dbReference>
<dbReference type="InterPro" id="IPR036058">
    <property type="entry name" value="Kazal_dom_sf"/>
</dbReference>
<dbReference type="GO" id="GO:0005576">
    <property type="term" value="C:extracellular region"/>
    <property type="evidence" value="ECO:0000318"/>
    <property type="project" value="GO_Central"/>
</dbReference>
<evidence type="ECO:0000313" key="5">
    <source>
        <dbReference type="EMBL" id="EDO40367.1"/>
    </source>
</evidence>
<feature type="domain" description="Kazal-like" evidence="4">
    <location>
        <begin position="1"/>
        <end position="45"/>
    </location>
</feature>
<dbReference type="InterPro" id="IPR050653">
    <property type="entry name" value="Prot_Inhib_GrowthFact_Antg"/>
</dbReference>
<organism evidence="5 6">
    <name type="scientific">Nematostella vectensis</name>
    <name type="common">Starlet sea anemone</name>
    <dbReference type="NCBI Taxonomy" id="45351"/>
    <lineage>
        <taxon>Eukaryota</taxon>
        <taxon>Metazoa</taxon>
        <taxon>Cnidaria</taxon>
        <taxon>Anthozoa</taxon>
        <taxon>Hexacorallia</taxon>
        <taxon>Actiniaria</taxon>
        <taxon>Edwardsiidae</taxon>
        <taxon>Nematostella</taxon>
    </lineage>
</organism>
<dbReference type="OMA" id="CKSNTRI"/>
<name>A7S7B8_NEMVE</name>
<dbReference type="AlphaFoldDB" id="A7S7B8"/>
<gene>
    <name evidence="5" type="ORF">NEMVEDRAFT_v1g107508</name>
</gene>
<feature type="domain" description="Kazal-like" evidence="4">
    <location>
        <begin position="204"/>
        <end position="249"/>
    </location>
</feature>
<dbReference type="SUPFAM" id="SSF100895">
    <property type="entry name" value="Kazal-type serine protease inhibitors"/>
    <property type="match status" value="9"/>
</dbReference>
<dbReference type="InParanoid" id="A7S7B8"/>
<feature type="domain" description="Kazal-like" evidence="4">
    <location>
        <begin position="104"/>
        <end position="150"/>
    </location>
</feature>
<dbReference type="InterPro" id="IPR002350">
    <property type="entry name" value="Kazal_dom"/>
</dbReference>
<keyword evidence="2" id="KW-0722">Serine protease inhibitor</keyword>
<feature type="non-terminal residue" evidence="5">
    <location>
        <position position="1"/>
    </location>
</feature>
<sequence>CPDCKDKSDPVCGSDNVTYASECQLRRAACLNDTWITTQRKGDCACSCPSSCGDESLPQPICGSNNKTYANECELRMDSCKNNNCVVHLGPRCANVPSGKISCTCPECSKREDPVCGSDSKTYPNECRMRQEACWNNKWIIVAQQEECGQIYCVCPECDNTESPVCTNDGKKFPNECQMRQDACFNKQWTTPISCAQDDQPTCVCVEPCPKTLKPVYGTDNKNYDNECLLKLAACKSNTRILIAGFGRYSKQIPVCACPENCSSTVDPVCGTDNNTYDNECLMRQQACVANATVAVRRKGHCAKDGKATCECSEDCPKTLKPVCGSDNNDYDNECLMQARACSTPPHSTCKAVGDKAECVCSKVCPRSLDLVCGTDNITYNNECFLKRQGCETNRTITPMCVCPKDCPASLDLVCGSDNITYSNECLMKYQACRTNSALKVKRKGDCGRI</sequence>
<feature type="domain" description="Kazal-like" evidence="4">
    <location>
        <begin position="46"/>
        <end position="92"/>
    </location>
</feature>
<dbReference type="HOGENOM" id="CLU_027295_0_0_1"/>
<dbReference type="SMART" id="SM00280">
    <property type="entry name" value="KAZAL"/>
    <property type="match status" value="9"/>
</dbReference>
<dbReference type="PhylomeDB" id="A7S7B8"/>
<feature type="domain" description="Kazal-like" evidence="4">
    <location>
        <begin position="250"/>
        <end position="304"/>
    </location>
</feature>
<feature type="domain" description="Kazal-like" evidence="4">
    <location>
        <begin position="402"/>
        <end position="449"/>
    </location>
</feature>
<dbReference type="Pfam" id="PF00050">
    <property type="entry name" value="Kazal_1"/>
    <property type="match status" value="3"/>
</dbReference>
<feature type="domain" description="Kazal-like" evidence="4">
    <location>
        <begin position="154"/>
        <end position="197"/>
    </location>
</feature>
<evidence type="ECO:0000259" key="4">
    <source>
        <dbReference type="PROSITE" id="PS51465"/>
    </source>
</evidence>
<dbReference type="Gene3D" id="3.30.60.30">
    <property type="match status" value="9"/>
</dbReference>
<keyword evidence="6" id="KW-1185">Reference proteome</keyword>
<dbReference type="PANTHER" id="PTHR10913">
    <property type="entry name" value="FOLLISTATIN-RELATED"/>
    <property type="match status" value="1"/>
</dbReference>
<evidence type="ECO:0000313" key="6">
    <source>
        <dbReference type="Proteomes" id="UP000001593"/>
    </source>
</evidence>
<dbReference type="FunFam" id="3.30.60.30:FF:000049">
    <property type="entry name" value="Predicted protein"/>
    <property type="match status" value="4"/>
</dbReference>
<accession>A7S7B8</accession>
<dbReference type="Proteomes" id="UP000001593">
    <property type="component" value="Unassembled WGS sequence"/>
</dbReference>
<reference evidence="5 6" key="1">
    <citation type="journal article" date="2007" name="Science">
        <title>Sea anemone genome reveals ancestral eumetazoan gene repertoire and genomic organization.</title>
        <authorList>
            <person name="Putnam N.H."/>
            <person name="Srivastava M."/>
            <person name="Hellsten U."/>
            <person name="Dirks B."/>
            <person name="Chapman J."/>
            <person name="Salamov A."/>
            <person name="Terry A."/>
            <person name="Shapiro H."/>
            <person name="Lindquist E."/>
            <person name="Kapitonov V.V."/>
            <person name="Jurka J."/>
            <person name="Genikhovich G."/>
            <person name="Grigoriev I.V."/>
            <person name="Lucas S.M."/>
            <person name="Steele R.E."/>
            <person name="Finnerty J.R."/>
            <person name="Technau U."/>
            <person name="Martindale M.Q."/>
            <person name="Rokhsar D.S."/>
        </authorList>
    </citation>
    <scope>NUCLEOTIDE SEQUENCE [LARGE SCALE GENOMIC DNA]</scope>
    <source>
        <strain evidence="6">CH2 X CH6</strain>
    </source>
</reference>
<dbReference type="eggNOG" id="KOG3649">
    <property type="taxonomic scope" value="Eukaryota"/>
</dbReference>
<dbReference type="PROSITE" id="PS51465">
    <property type="entry name" value="KAZAL_2"/>
    <property type="match status" value="9"/>
</dbReference>
<proteinExistence type="predicted"/>
<evidence type="ECO:0000256" key="1">
    <source>
        <dbReference type="ARBA" id="ARBA00022690"/>
    </source>
</evidence>
<dbReference type="EMBL" id="DS469592">
    <property type="protein sequence ID" value="EDO40367.1"/>
    <property type="molecule type" value="Genomic_DNA"/>
</dbReference>
<evidence type="ECO:0000256" key="3">
    <source>
        <dbReference type="ARBA" id="ARBA00023157"/>
    </source>
</evidence>
<protein>
    <recommendedName>
        <fullName evidence="4">Kazal-like domain-containing protein</fullName>
    </recommendedName>
</protein>
<dbReference type="PANTHER" id="PTHR10913:SF45">
    <property type="entry name" value="FOLLISTATIN, ISOFORM A-RELATED"/>
    <property type="match status" value="1"/>
</dbReference>
<feature type="domain" description="Kazal-like" evidence="4">
    <location>
        <begin position="311"/>
        <end position="359"/>
    </location>
</feature>
<evidence type="ECO:0000256" key="2">
    <source>
        <dbReference type="ARBA" id="ARBA00022900"/>
    </source>
</evidence>
<dbReference type="FunFam" id="3.30.60.30:FF:000130">
    <property type="entry name" value="Predicted protein"/>
    <property type="match status" value="1"/>
</dbReference>